<evidence type="ECO:0000313" key="2">
    <source>
        <dbReference type="EMBL" id="UXI69317.1"/>
    </source>
</evidence>
<feature type="signal peptide" evidence="1">
    <location>
        <begin position="1"/>
        <end position="25"/>
    </location>
</feature>
<name>A0ABY6BHR2_9GAMM</name>
<dbReference type="RefSeq" id="WP_261696272.1">
    <property type="nucleotide sequence ID" value="NZ_CP104694.1"/>
</dbReference>
<keyword evidence="1" id="KW-0732">Signal</keyword>
<organism evidence="2 3">
    <name type="scientific">Tahibacter amnicola</name>
    <dbReference type="NCBI Taxonomy" id="2976241"/>
    <lineage>
        <taxon>Bacteria</taxon>
        <taxon>Pseudomonadati</taxon>
        <taxon>Pseudomonadota</taxon>
        <taxon>Gammaproteobacteria</taxon>
        <taxon>Lysobacterales</taxon>
        <taxon>Rhodanobacteraceae</taxon>
        <taxon>Tahibacter</taxon>
    </lineage>
</organism>
<evidence type="ECO:0000313" key="3">
    <source>
        <dbReference type="Proteomes" id="UP001064632"/>
    </source>
</evidence>
<sequence length="329" mass="35543">MNQYLRYCLGACLALAAFASFPAHAEYDTPPYPPSCLQHWPERLSGGPANPEVTATLQVRRIQPLYQAGTIPMTVKIARVPCTATQSVLVVSTTEVAPQGPISGGVLPYFTVKPAGATQFLHLFATRNAFPAWRVTSISHEFHQNANNDYILFSAAADINGPITIKIDSGVDTPRMLTMPAYVPTAEILQARPLDSFVAGHYFDPAHPGEGIIVESIGSPDAQGNSYLRFTWLTYDRKGDPFWLAGGDSVNARARSARLPAVRLTGGRFGGQTTGVSPIRWGTVEVSFPDCNTLRLSYASDPSNDPAVPQGTGQLEWKRLSKPSGHACD</sequence>
<protein>
    <submittedName>
        <fullName evidence="2">Uncharacterized protein</fullName>
    </submittedName>
</protein>
<dbReference type="Proteomes" id="UP001064632">
    <property type="component" value="Chromosome"/>
</dbReference>
<evidence type="ECO:0000256" key="1">
    <source>
        <dbReference type="SAM" id="SignalP"/>
    </source>
</evidence>
<reference evidence="2" key="1">
    <citation type="submission" date="2022-09" db="EMBL/GenBank/DDBJ databases">
        <title>Tahibacter sp. nov., isolated from a fresh water.</title>
        <authorList>
            <person name="Baek J.H."/>
            <person name="Lee J.K."/>
            <person name="Kim J.M."/>
            <person name="Jeon C.O."/>
        </authorList>
    </citation>
    <scope>NUCLEOTIDE SEQUENCE</scope>
    <source>
        <strain evidence="2">W38</strain>
    </source>
</reference>
<feature type="chain" id="PRO_5046722230" evidence="1">
    <location>
        <begin position="26"/>
        <end position="329"/>
    </location>
</feature>
<accession>A0ABY6BHR2</accession>
<keyword evidence="3" id="KW-1185">Reference proteome</keyword>
<dbReference type="EMBL" id="CP104694">
    <property type="protein sequence ID" value="UXI69317.1"/>
    <property type="molecule type" value="Genomic_DNA"/>
</dbReference>
<proteinExistence type="predicted"/>
<gene>
    <name evidence="2" type="ORF">N4264_06620</name>
</gene>